<protein>
    <submittedName>
        <fullName evidence="2">Uncharacterized protein</fullName>
    </submittedName>
</protein>
<dbReference type="EnsemblPlants" id="OPUNC09G09000.1">
    <property type="protein sequence ID" value="OPUNC09G09000.1"/>
    <property type="gene ID" value="OPUNC09G09000"/>
</dbReference>
<dbReference type="Proteomes" id="UP000026962">
    <property type="component" value="Chromosome 9"/>
</dbReference>
<organism evidence="2">
    <name type="scientific">Oryza punctata</name>
    <name type="common">Red rice</name>
    <dbReference type="NCBI Taxonomy" id="4537"/>
    <lineage>
        <taxon>Eukaryota</taxon>
        <taxon>Viridiplantae</taxon>
        <taxon>Streptophyta</taxon>
        <taxon>Embryophyta</taxon>
        <taxon>Tracheophyta</taxon>
        <taxon>Spermatophyta</taxon>
        <taxon>Magnoliopsida</taxon>
        <taxon>Liliopsida</taxon>
        <taxon>Poales</taxon>
        <taxon>Poaceae</taxon>
        <taxon>BOP clade</taxon>
        <taxon>Oryzoideae</taxon>
        <taxon>Oryzeae</taxon>
        <taxon>Oryzinae</taxon>
        <taxon>Oryza</taxon>
    </lineage>
</organism>
<proteinExistence type="predicted"/>
<evidence type="ECO:0000256" key="1">
    <source>
        <dbReference type="SAM" id="MobiDB-lite"/>
    </source>
</evidence>
<sequence>MLGSGGGRRRRRKRKKKATIPSAQIELRGFDDSLRVLKKWSDGVIEDSRASFTAAARLTRWETRVGA</sequence>
<evidence type="ECO:0000313" key="2">
    <source>
        <dbReference type="EnsemblPlants" id="OPUNC09G09000.1"/>
    </source>
</evidence>
<reference evidence="2" key="2">
    <citation type="submission" date="2018-05" db="EMBL/GenBank/DDBJ databases">
        <title>OpunRS2 (Oryza punctata Reference Sequence Version 2).</title>
        <authorList>
            <person name="Zhang J."/>
            <person name="Kudrna D."/>
            <person name="Lee S."/>
            <person name="Talag J."/>
            <person name="Welchert J."/>
            <person name="Wing R.A."/>
        </authorList>
    </citation>
    <scope>NUCLEOTIDE SEQUENCE [LARGE SCALE GENOMIC DNA]</scope>
</reference>
<accession>A0A0E0M1A3</accession>
<reference evidence="2" key="1">
    <citation type="submission" date="2015-04" db="UniProtKB">
        <authorList>
            <consortium name="EnsemblPlants"/>
        </authorList>
    </citation>
    <scope>IDENTIFICATION</scope>
</reference>
<dbReference type="AlphaFoldDB" id="A0A0E0M1A3"/>
<name>A0A0E0M1A3_ORYPU</name>
<evidence type="ECO:0000313" key="3">
    <source>
        <dbReference type="Proteomes" id="UP000026962"/>
    </source>
</evidence>
<feature type="region of interest" description="Disordered" evidence="1">
    <location>
        <begin position="1"/>
        <end position="20"/>
    </location>
</feature>
<feature type="compositionally biased region" description="Basic residues" evidence="1">
    <location>
        <begin position="7"/>
        <end position="18"/>
    </location>
</feature>
<keyword evidence="3" id="KW-1185">Reference proteome</keyword>
<dbReference type="Gramene" id="OPUNC09G09000.1">
    <property type="protein sequence ID" value="OPUNC09G09000.1"/>
    <property type="gene ID" value="OPUNC09G09000"/>
</dbReference>
<dbReference type="HOGENOM" id="CLU_2816899_0_0_1"/>